<protein>
    <submittedName>
        <fullName evidence="1">Uncharacterized protein</fullName>
    </submittedName>
</protein>
<gene>
    <name evidence="1" type="ORF">GC722_08045</name>
</gene>
<dbReference type="RefSeq" id="WP_156609453.1">
    <property type="nucleotide sequence ID" value="NZ_WPCU01000005.1"/>
</dbReference>
<comment type="caution">
    <text evidence="1">The sequence shown here is derived from an EMBL/GenBank/DDBJ whole genome shotgun (WGS) entry which is preliminary data.</text>
</comment>
<dbReference type="Proteomes" id="UP000435304">
    <property type="component" value="Unassembled WGS sequence"/>
</dbReference>
<keyword evidence="2" id="KW-1185">Reference proteome</keyword>
<sequence length="128" mass="13753">MIPSSWLPSYRADDLELIGYLAPAEPGADGEQVVPMTLLGTPLGAPMSVPAAEQVLEEVGLSYLAERWLLRHDDGPLAGQEQQVVVVEVTPESAVLSTADFALVVGSSRLGEPLRVELPTDRLRPLPR</sequence>
<evidence type="ECO:0000313" key="2">
    <source>
        <dbReference type="Proteomes" id="UP000435304"/>
    </source>
</evidence>
<reference evidence="1 2" key="1">
    <citation type="submission" date="2019-12" db="EMBL/GenBank/DDBJ databases">
        <title>Auraticoccus cholistani sp. nov., an actinomycete isolated from soil of Cholistan desert.</title>
        <authorList>
            <person name="Cheema M.T."/>
        </authorList>
    </citation>
    <scope>NUCLEOTIDE SEQUENCE [LARGE SCALE GENOMIC DNA]</scope>
    <source>
        <strain evidence="1 2">F435</strain>
    </source>
</reference>
<name>A0A6A9UT33_9ACTN</name>
<evidence type="ECO:0000313" key="1">
    <source>
        <dbReference type="EMBL" id="MVA75973.1"/>
    </source>
</evidence>
<dbReference type="EMBL" id="WPCU01000005">
    <property type="protein sequence ID" value="MVA75973.1"/>
    <property type="molecule type" value="Genomic_DNA"/>
</dbReference>
<dbReference type="AlphaFoldDB" id="A0A6A9UT33"/>
<accession>A0A6A9UT33</accession>
<proteinExistence type="predicted"/>
<organism evidence="1 2">
    <name type="scientific">Auraticoccus cholistanensis</name>
    <dbReference type="NCBI Taxonomy" id="2656650"/>
    <lineage>
        <taxon>Bacteria</taxon>
        <taxon>Bacillati</taxon>
        <taxon>Actinomycetota</taxon>
        <taxon>Actinomycetes</taxon>
        <taxon>Propionibacteriales</taxon>
        <taxon>Propionibacteriaceae</taxon>
        <taxon>Auraticoccus</taxon>
    </lineage>
</organism>